<gene>
    <name evidence="3" type="primary">smc_11</name>
    <name evidence="3" type="ORF">g.40723</name>
</gene>
<dbReference type="AlphaFoldDB" id="A0A1D1YL18"/>
<proteinExistence type="predicted"/>
<keyword evidence="1" id="KW-0175">Coiled coil</keyword>
<dbReference type="PANTHER" id="PTHR32258">
    <property type="entry name" value="PROTEIN NETWORKED 4A"/>
    <property type="match status" value="1"/>
</dbReference>
<feature type="compositionally biased region" description="Basic and acidic residues" evidence="2">
    <location>
        <begin position="661"/>
        <end position="682"/>
    </location>
</feature>
<evidence type="ECO:0000256" key="1">
    <source>
        <dbReference type="SAM" id="Coils"/>
    </source>
</evidence>
<feature type="coiled-coil region" evidence="1">
    <location>
        <begin position="4"/>
        <end position="31"/>
    </location>
</feature>
<reference evidence="3" key="1">
    <citation type="submission" date="2015-07" db="EMBL/GenBank/DDBJ databases">
        <title>Transcriptome Assembly of Anthurium amnicola.</title>
        <authorList>
            <person name="Suzuki J."/>
        </authorList>
    </citation>
    <scope>NUCLEOTIDE SEQUENCE</scope>
</reference>
<sequence length="752" mass="85947">LAEIGILIEENRSLTNEVSNLRNEIQMLDEENIGIFAEAMNLSCLSLIFEQFGAGRARDLDSLHRVNNVLQNKVEEMVQKVELIEAENVLLKDSAVKLEDCQGHLLTLHNDLSIARNVHEQLNHQIEQLSQKIETGRCLSTQKDFELAETNKKFEDTKNENMNLHRDLEAIKMEFDELMGLRKELEKRICMLTDDNSHKDDEIANIHEENQMLSTVIQNLRNELADLRTSKEHLASELTYEIKLYEDEVARLWNVTHISTVYVEIFEEKMLELIGECERLEIGAIVQRKILEEQISSNYTYADRLNQKLNHLEREGRILKSKLNAYLPLMLSLQNSIASLENQTLSLITHHELNNHSTQDASFVRLMDVKSFQQLSADLSVTELDGSPGLQKLQARIEKLLEVLMEYCNLLMPESDVNAKSAATEMVIEVPKPERTLGEEEVQLNKNTIIQLEAVVQESSKDVDLQQGDPEILKGGYGQMMKDIQLDQSSYDVGTGVYKKVGTEDIETDDQMLKLWETAESDCNNEMLRASSIATADIDYHQIEEVEKEKSEYPPEPVAEKELGVDQLGMSKNADSHQEWNKWILELLASDAQRLSILQNSMQELKKQLEKSEKSDTSTNMKYETMKGQLKRAEEAILELVDVNTNLTKKAEDCAASFDGKAGEQEEVRNQQKKGVSDHAQRGSEKIGRLELELQKIQYILLKLDEEHENRVKAAQGKSRVILRDYLYGRTDGCRRKRGHFCGCIRPKTSGD</sequence>
<feature type="coiled-coil region" evidence="1">
    <location>
        <begin position="588"/>
        <end position="650"/>
    </location>
</feature>
<feature type="region of interest" description="Disordered" evidence="2">
    <location>
        <begin position="658"/>
        <end position="682"/>
    </location>
</feature>
<dbReference type="PANTHER" id="PTHR32258:SF26">
    <property type="entry name" value="KINASE INTERACTING (KIP1-LIKE) FAMILY PROTEIN"/>
    <property type="match status" value="1"/>
</dbReference>
<evidence type="ECO:0000256" key="2">
    <source>
        <dbReference type="SAM" id="MobiDB-lite"/>
    </source>
</evidence>
<dbReference type="EMBL" id="GDJX01012596">
    <property type="protein sequence ID" value="JAT55340.1"/>
    <property type="molecule type" value="Transcribed_RNA"/>
</dbReference>
<feature type="coiled-coil region" evidence="1">
    <location>
        <begin position="112"/>
        <end position="237"/>
    </location>
</feature>
<evidence type="ECO:0000313" key="3">
    <source>
        <dbReference type="EMBL" id="JAT55340.1"/>
    </source>
</evidence>
<feature type="coiled-coil region" evidence="1">
    <location>
        <begin position="60"/>
        <end position="87"/>
    </location>
</feature>
<protein>
    <submittedName>
        <fullName evidence="3">Chromosome partition protein Smc</fullName>
    </submittedName>
</protein>
<accession>A0A1D1YL18</accession>
<organism evidence="3">
    <name type="scientific">Anthurium amnicola</name>
    <dbReference type="NCBI Taxonomy" id="1678845"/>
    <lineage>
        <taxon>Eukaryota</taxon>
        <taxon>Viridiplantae</taxon>
        <taxon>Streptophyta</taxon>
        <taxon>Embryophyta</taxon>
        <taxon>Tracheophyta</taxon>
        <taxon>Spermatophyta</taxon>
        <taxon>Magnoliopsida</taxon>
        <taxon>Liliopsida</taxon>
        <taxon>Araceae</taxon>
        <taxon>Pothoideae</taxon>
        <taxon>Potheae</taxon>
        <taxon>Anthurium</taxon>
    </lineage>
</organism>
<dbReference type="InterPro" id="IPR051861">
    <property type="entry name" value="NET_actin-binding_domain"/>
</dbReference>
<feature type="non-terminal residue" evidence="3">
    <location>
        <position position="1"/>
    </location>
</feature>
<name>A0A1D1YL18_9ARAE</name>